<dbReference type="InterPro" id="IPR017438">
    <property type="entry name" value="ATP-NAD_kinase_N"/>
</dbReference>
<gene>
    <name evidence="4" type="ORF">GCM10009810_03720</name>
</gene>
<dbReference type="PROSITE" id="PS50146">
    <property type="entry name" value="DAGK"/>
    <property type="match status" value="1"/>
</dbReference>
<dbReference type="Pfam" id="PF00781">
    <property type="entry name" value="DAGK_cat"/>
    <property type="match status" value="1"/>
</dbReference>
<keyword evidence="2" id="KW-0472">Membrane</keyword>
<feature type="transmembrane region" description="Helical" evidence="2">
    <location>
        <begin position="26"/>
        <end position="48"/>
    </location>
</feature>
<feature type="region of interest" description="Disordered" evidence="1">
    <location>
        <begin position="206"/>
        <end position="282"/>
    </location>
</feature>
<dbReference type="Pfam" id="PF19279">
    <property type="entry name" value="YegS_C"/>
    <property type="match status" value="1"/>
</dbReference>
<sequence length="451" mass="46135">MGVLTRTMLTYAGARALVVSSSVPPAAWLAIALLVFAVLFAVALWLGLQPAPERHAARPHRDRFRREPEPPKRKRMAVIVNPTKFDDLTAVRDRLAAAAAALDWDPPLILETTIEDPGYGQARAALAESVDVVAPLGGDGTVRMVASALVGTSTPLGLLPAGTGNLLARNLELPVTDLAEAVRLACTGRNRPIDVGFVALQEEPLGTGGHIPASGEDQTAPHDPAGADGGTAAGGAAGGAAAARPTAGAAAARPTAGGPVARPTAGGGAAGGAADDGEAAGRHTGEQPFLVMAGIGLDATIMSDTTEAAKAKLGWSAYVATGLRNFLGPRLKAHVSVDGGPAQAVHASTILIGNVGRITGGINLMPEAEVDDGILDCVVLAPKGLPGWVNVTARVMTKNRGERTEQIHRYSGRSFEVTTEVEQPVQLDGDVVGATRRLTVRVAPGALLVRT</sequence>
<comment type="caution">
    <text evidence="4">The sequence shown here is derived from an EMBL/GenBank/DDBJ whole genome shotgun (WGS) entry which is preliminary data.</text>
</comment>
<organism evidence="4 5">
    <name type="scientific">Nostocoides vanveenii</name>
    <dbReference type="NCBI Taxonomy" id="330835"/>
    <lineage>
        <taxon>Bacteria</taxon>
        <taxon>Bacillati</taxon>
        <taxon>Actinomycetota</taxon>
        <taxon>Actinomycetes</taxon>
        <taxon>Micrococcales</taxon>
        <taxon>Intrasporangiaceae</taxon>
        <taxon>Nostocoides</taxon>
    </lineage>
</organism>
<dbReference type="InterPro" id="IPR004363">
    <property type="entry name" value="Methylgl_synth"/>
</dbReference>
<evidence type="ECO:0000256" key="1">
    <source>
        <dbReference type="SAM" id="MobiDB-lite"/>
    </source>
</evidence>
<keyword evidence="2" id="KW-1133">Transmembrane helix</keyword>
<dbReference type="SUPFAM" id="SSF111331">
    <property type="entry name" value="NAD kinase/diacylglycerol kinase-like"/>
    <property type="match status" value="1"/>
</dbReference>
<reference evidence="4 5" key="1">
    <citation type="journal article" date="2019" name="Int. J. Syst. Evol. Microbiol.">
        <title>The Global Catalogue of Microorganisms (GCM) 10K type strain sequencing project: providing services to taxonomists for standard genome sequencing and annotation.</title>
        <authorList>
            <consortium name="The Broad Institute Genomics Platform"/>
            <consortium name="The Broad Institute Genome Sequencing Center for Infectious Disease"/>
            <person name="Wu L."/>
            <person name="Ma J."/>
        </authorList>
    </citation>
    <scope>NUCLEOTIDE SEQUENCE [LARGE SCALE GENOMIC DNA]</scope>
    <source>
        <strain evidence="4 5">JCM 15591</strain>
    </source>
</reference>
<accession>A0ABN2RCE9</accession>
<dbReference type="PANTHER" id="PTHR30492:SF0">
    <property type="entry name" value="METHYLGLYOXAL SYNTHASE"/>
    <property type="match status" value="1"/>
</dbReference>
<dbReference type="Gene3D" id="2.60.200.40">
    <property type="match status" value="1"/>
</dbReference>
<feature type="domain" description="DAGKc" evidence="3">
    <location>
        <begin position="71"/>
        <end position="202"/>
    </location>
</feature>
<feature type="compositionally biased region" description="Low complexity" evidence="1">
    <location>
        <begin position="239"/>
        <end position="264"/>
    </location>
</feature>
<dbReference type="EMBL" id="BAAAPN010000011">
    <property type="protein sequence ID" value="GAA1746465.1"/>
    <property type="molecule type" value="Genomic_DNA"/>
</dbReference>
<keyword evidence="2" id="KW-0812">Transmembrane</keyword>
<name>A0ABN2RCE9_9MICO</name>
<dbReference type="InterPro" id="IPR045540">
    <property type="entry name" value="YegS/DAGK_C"/>
</dbReference>
<protein>
    <recommendedName>
        <fullName evidence="3">DAGKc domain-containing protein</fullName>
    </recommendedName>
</protein>
<feature type="compositionally biased region" description="Gly residues" evidence="1">
    <location>
        <begin position="227"/>
        <end position="238"/>
    </location>
</feature>
<evidence type="ECO:0000259" key="3">
    <source>
        <dbReference type="PROSITE" id="PS50146"/>
    </source>
</evidence>
<evidence type="ECO:0000256" key="2">
    <source>
        <dbReference type="SAM" id="Phobius"/>
    </source>
</evidence>
<evidence type="ECO:0000313" key="4">
    <source>
        <dbReference type="EMBL" id="GAA1746465.1"/>
    </source>
</evidence>
<dbReference type="InterPro" id="IPR016064">
    <property type="entry name" value="NAD/diacylglycerol_kinase_sf"/>
</dbReference>
<dbReference type="Gene3D" id="3.40.50.10330">
    <property type="entry name" value="Probable inorganic polyphosphate/atp-NAD kinase, domain 1"/>
    <property type="match status" value="1"/>
</dbReference>
<proteinExistence type="predicted"/>
<dbReference type="Proteomes" id="UP001501475">
    <property type="component" value="Unassembled WGS sequence"/>
</dbReference>
<dbReference type="InterPro" id="IPR001206">
    <property type="entry name" value="Diacylglycerol_kinase_cat_dom"/>
</dbReference>
<keyword evidence="5" id="KW-1185">Reference proteome</keyword>
<evidence type="ECO:0000313" key="5">
    <source>
        <dbReference type="Proteomes" id="UP001501475"/>
    </source>
</evidence>
<dbReference type="PANTHER" id="PTHR30492">
    <property type="entry name" value="METHYLGLYOXAL SYNTHASE"/>
    <property type="match status" value="1"/>
</dbReference>